<protein>
    <submittedName>
        <fullName evidence="1">Uncharacterized protein</fullName>
    </submittedName>
</protein>
<proteinExistence type="predicted"/>
<gene>
    <name evidence="1" type="ORF">GSTUAT00004837001</name>
</gene>
<dbReference type="Proteomes" id="UP001412239">
    <property type="component" value="Unassembled WGS sequence"/>
</dbReference>
<dbReference type="AlphaFoldDB" id="A0A292PU17"/>
<accession>A0A292PU17</accession>
<dbReference type="EMBL" id="LN891032">
    <property type="protein sequence ID" value="CUS11039.1"/>
    <property type="molecule type" value="Genomic_DNA"/>
</dbReference>
<sequence length="227" mass="25445">MSYVTCSTSPGTYEQAQLESRIPDTGIAGGASCRSDRQKQFFHTIPALYLGPIWDKILVLVQILGPCDFGELQLFLNAKNLKLGTSSSNSDSMITDFLASWNSCCDMDLIAKDQLELVHDKSVSSSALLDVSGAGSGCETNYYMFFWRQCCLRGLEAAFQDLFPGDRHRRSYYTQSLARDLINMTIEPGQRYTARVQGLAYSQFYSCSKEIFDYGKVNLLNVRYSKS</sequence>
<reference evidence="1" key="1">
    <citation type="submission" date="2015-10" db="EMBL/GenBank/DDBJ databases">
        <authorList>
            <person name="Regsiter A."/>
            <person name="william w."/>
        </authorList>
    </citation>
    <scope>NUCLEOTIDE SEQUENCE</scope>
    <source>
        <strain evidence="1">Montdore</strain>
    </source>
</reference>
<evidence type="ECO:0000313" key="1">
    <source>
        <dbReference type="EMBL" id="CUS11039.1"/>
    </source>
</evidence>
<keyword evidence="2" id="KW-1185">Reference proteome</keyword>
<name>A0A292PU17_9PEZI</name>
<evidence type="ECO:0000313" key="2">
    <source>
        <dbReference type="Proteomes" id="UP001412239"/>
    </source>
</evidence>
<organism evidence="1 2">
    <name type="scientific">Tuber aestivum</name>
    <name type="common">summer truffle</name>
    <dbReference type="NCBI Taxonomy" id="59557"/>
    <lineage>
        <taxon>Eukaryota</taxon>
        <taxon>Fungi</taxon>
        <taxon>Dikarya</taxon>
        <taxon>Ascomycota</taxon>
        <taxon>Pezizomycotina</taxon>
        <taxon>Pezizomycetes</taxon>
        <taxon>Pezizales</taxon>
        <taxon>Tuberaceae</taxon>
        <taxon>Tuber</taxon>
    </lineage>
</organism>